<evidence type="ECO:0000313" key="3">
    <source>
        <dbReference type="EMBL" id="HFJ53982.1"/>
    </source>
</evidence>
<comment type="caution">
    <text evidence="2">The sequence shown here is derived from an EMBL/GenBank/DDBJ whole genome shotgun (WGS) entry which is preliminary data.</text>
</comment>
<dbReference type="AlphaFoldDB" id="A0A7C1RXM5"/>
<organism evidence="2">
    <name type="scientific">candidate division WOR-3 bacterium</name>
    <dbReference type="NCBI Taxonomy" id="2052148"/>
    <lineage>
        <taxon>Bacteria</taxon>
        <taxon>Bacteria division WOR-3</taxon>
    </lineage>
</organism>
<accession>A0A7C1RXM5</accession>
<feature type="transmembrane region" description="Helical" evidence="1">
    <location>
        <begin position="12"/>
        <end position="31"/>
    </location>
</feature>
<evidence type="ECO:0008006" key="4">
    <source>
        <dbReference type="Google" id="ProtNLM"/>
    </source>
</evidence>
<evidence type="ECO:0000256" key="1">
    <source>
        <dbReference type="SAM" id="Phobius"/>
    </source>
</evidence>
<name>A0A7C1RXM5_UNCW3</name>
<keyword evidence="1" id="KW-1133">Transmembrane helix</keyword>
<dbReference type="InterPro" id="IPR036737">
    <property type="entry name" value="OmpA-like_sf"/>
</dbReference>
<dbReference type="EMBL" id="DSTU01000006">
    <property type="protein sequence ID" value="HFJ53982.1"/>
    <property type="molecule type" value="Genomic_DNA"/>
</dbReference>
<keyword evidence="1" id="KW-0812">Transmembrane</keyword>
<keyword evidence="1" id="KW-0472">Membrane</keyword>
<gene>
    <name evidence="2" type="ORF">ENP94_00645</name>
    <name evidence="3" type="ORF">ENS16_04750</name>
</gene>
<reference evidence="2" key="1">
    <citation type="journal article" date="2020" name="mSystems">
        <title>Genome- and Community-Level Interaction Insights into Carbon Utilization and Element Cycling Functions of Hydrothermarchaeota in Hydrothermal Sediment.</title>
        <authorList>
            <person name="Zhou Z."/>
            <person name="Liu Y."/>
            <person name="Xu W."/>
            <person name="Pan J."/>
            <person name="Luo Z.H."/>
            <person name="Li M."/>
        </authorList>
    </citation>
    <scope>NUCLEOTIDE SEQUENCE [LARGE SCALE GENOMIC DNA]</scope>
    <source>
        <strain evidence="2">SpSt-265</strain>
        <strain evidence="3">SpSt-465</strain>
    </source>
</reference>
<dbReference type="SUPFAM" id="SSF103088">
    <property type="entry name" value="OmpA-like"/>
    <property type="match status" value="1"/>
</dbReference>
<dbReference type="Gene3D" id="3.30.1330.60">
    <property type="entry name" value="OmpA-like domain"/>
    <property type="match status" value="1"/>
</dbReference>
<protein>
    <recommendedName>
        <fullName evidence="4">OmpA-like domain-containing protein</fullName>
    </recommendedName>
</protein>
<evidence type="ECO:0000313" key="2">
    <source>
        <dbReference type="EMBL" id="HEA86502.1"/>
    </source>
</evidence>
<proteinExistence type="predicted"/>
<sequence>MKGFISSLGWILFLLAVGGGLVFYNFVYLPLASRAFRLEREIGMWTARVDELTDSLKLFKSQDTLFSVSYRFDELFVAPESLRLSTAGDNILRTIVPQLGSGPVVEVIASCDRQLPKGAWQNPWEYSALAGAAVARRLISLGVAAEKVRIVSLGDTRTPQRREAEAALLNRRIQIAVRPR</sequence>
<dbReference type="EMBL" id="DSLG01000002">
    <property type="protein sequence ID" value="HEA86502.1"/>
    <property type="molecule type" value="Genomic_DNA"/>
</dbReference>